<dbReference type="Proteomes" id="UP001180724">
    <property type="component" value="Unassembled WGS sequence"/>
</dbReference>
<gene>
    <name evidence="3" type="ORF">RM812_37875</name>
</gene>
<proteinExistence type="predicted"/>
<protein>
    <submittedName>
        <fullName evidence="3">Transposase</fullName>
    </submittedName>
</protein>
<organism evidence="3 4">
    <name type="scientific">Streptomyces lancefieldiae</name>
    <dbReference type="NCBI Taxonomy" id="3075520"/>
    <lineage>
        <taxon>Bacteria</taxon>
        <taxon>Bacillati</taxon>
        <taxon>Actinomycetota</taxon>
        <taxon>Actinomycetes</taxon>
        <taxon>Kitasatosporales</taxon>
        <taxon>Streptomycetaceae</taxon>
        <taxon>Streptomyces</taxon>
    </lineage>
</organism>
<keyword evidence="4" id="KW-1185">Reference proteome</keyword>
<feature type="region of interest" description="Disordered" evidence="1">
    <location>
        <begin position="502"/>
        <end position="585"/>
    </location>
</feature>
<evidence type="ECO:0000313" key="4">
    <source>
        <dbReference type="Proteomes" id="UP001180724"/>
    </source>
</evidence>
<dbReference type="InterPro" id="IPR036397">
    <property type="entry name" value="RNaseH_sf"/>
</dbReference>
<evidence type="ECO:0000256" key="1">
    <source>
        <dbReference type="SAM" id="MobiDB-lite"/>
    </source>
</evidence>
<dbReference type="RefSeq" id="WP_311584653.1">
    <property type="nucleotide sequence ID" value="NZ_JAVRFH010000080.1"/>
</dbReference>
<sequence length="585" mass="64136">MYGFAEREAAKAAELTAAGEQVSVATVRRMRARYREQGVWGLVDGRLKRERSAFGRADPRVVAAIKRALEQQQGRSTGTLSRLRRQVGWLLEDAHGPGAVAVPPVATFNRLVRSIAEQEQLALTAAGQRRRASRPVPVFTLTVATLPGELVMMDSTLLDVMVVCEDGQARRPELTMAVDVATRSITAAVLRPKGTKAVDAALLLAQTLVPQPTRPDWPEYLSMAASVIPYTRLATIDARMQQAAARPVIRPSTVVIDQGKVFVSRCFLAAAEHLGITVQPCPPASGHAKGHVERGFGAIGTLFAQYVAGYTGNHLAARGSSVEDEACWTLPQLQDLLDEWIICGWQERRHERLRHPLMPRLTLTPNEMWAALTGMAGHVPVPLAGADWIELLPSRRCSITDEGIRFEHRTYDGPALNGHQHPSTASDGKWEVHHNPYEPGRCWVRLPDGWAQVAWIHQGLVSKPFTDTTWRHIRSVVTRRTGRAEHEEHLARHLDELLRRAHTGHPGAGTSSRAGSAARLASAPGQRAGAKPARRRRADTDLPDEPAEQLPPADENTCPTSDTPGAAAPAEAWNIFDAHQEGQQW</sequence>
<name>A0ABU3B1A5_9ACTN</name>
<accession>A0ABU3B1A5</accession>
<dbReference type="SUPFAM" id="SSF53098">
    <property type="entry name" value="Ribonuclease H-like"/>
    <property type="match status" value="1"/>
</dbReference>
<comment type="caution">
    <text evidence="3">The sequence shown here is derived from an EMBL/GenBank/DDBJ whole genome shotgun (WGS) entry which is preliminary data.</text>
</comment>
<dbReference type="EMBL" id="JAVRFH010000080">
    <property type="protein sequence ID" value="MDT0615900.1"/>
    <property type="molecule type" value="Genomic_DNA"/>
</dbReference>
<evidence type="ECO:0000259" key="2">
    <source>
        <dbReference type="PROSITE" id="PS50994"/>
    </source>
</evidence>
<dbReference type="Gene3D" id="3.30.420.10">
    <property type="entry name" value="Ribonuclease H-like superfamily/Ribonuclease H"/>
    <property type="match status" value="1"/>
</dbReference>
<reference evidence="3" key="1">
    <citation type="submission" date="2024-05" db="EMBL/GenBank/DDBJ databases">
        <title>30 novel species of actinomycetes from the DSMZ collection.</title>
        <authorList>
            <person name="Nouioui I."/>
        </authorList>
    </citation>
    <scope>NUCLEOTIDE SEQUENCE</scope>
    <source>
        <strain evidence="3">DSM 40712</strain>
    </source>
</reference>
<feature type="compositionally biased region" description="Low complexity" evidence="1">
    <location>
        <begin position="508"/>
        <end position="531"/>
    </location>
</feature>
<feature type="domain" description="Integrase catalytic" evidence="2">
    <location>
        <begin position="143"/>
        <end position="373"/>
    </location>
</feature>
<evidence type="ECO:0000313" key="3">
    <source>
        <dbReference type="EMBL" id="MDT0615900.1"/>
    </source>
</evidence>
<dbReference type="PROSITE" id="PS50994">
    <property type="entry name" value="INTEGRASE"/>
    <property type="match status" value="1"/>
</dbReference>
<dbReference type="InterPro" id="IPR012337">
    <property type="entry name" value="RNaseH-like_sf"/>
</dbReference>
<dbReference type="InterPro" id="IPR001584">
    <property type="entry name" value="Integrase_cat-core"/>
</dbReference>